<organism evidence="2 3">
    <name type="scientific">Saccharopolyspora erythraea</name>
    <name type="common">Streptomyces erythraeus</name>
    <dbReference type="NCBI Taxonomy" id="1836"/>
    <lineage>
        <taxon>Bacteria</taxon>
        <taxon>Bacillati</taxon>
        <taxon>Actinomycetota</taxon>
        <taxon>Actinomycetes</taxon>
        <taxon>Pseudonocardiales</taxon>
        <taxon>Pseudonocardiaceae</taxon>
        <taxon>Saccharopolyspora</taxon>
    </lineage>
</organism>
<dbReference type="Proteomes" id="UP001500729">
    <property type="component" value="Unassembled WGS sequence"/>
</dbReference>
<keyword evidence="3" id="KW-1185">Reference proteome</keyword>
<gene>
    <name evidence="2" type="ORF">GCM10009533_42380</name>
</gene>
<feature type="compositionally biased region" description="Basic and acidic residues" evidence="1">
    <location>
        <begin position="45"/>
        <end position="58"/>
    </location>
</feature>
<reference evidence="2 3" key="1">
    <citation type="journal article" date="2019" name="Int. J. Syst. Evol. Microbiol.">
        <title>The Global Catalogue of Microorganisms (GCM) 10K type strain sequencing project: providing services to taxonomists for standard genome sequencing and annotation.</title>
        <authorList>
            <consortium name="The Broad Institute Genomics Platform"/>
            <consortium name="The Broad Institute Genome Sequencing Center for Infectious Disease"/>
            <person name="Wu L."/>
            <person name="Ma J."/>
        </authorList>
    </citation>
    <scope>NUCLEOTIDE SEQUENCE [LARGE SCALE GENOMIC DNA]</scope>
    <source>
        <strain evidence="2 3">JCM 10303</strain>
    </source>
</reference>
<name>A0ABN1DAP2_SACER</name>
<dbReference type="RefSeq" id="WP_009946141.1">
    <property type="nucleotide sequence ID" value="NZ_BAAAGS010000029.1"/>
</dbReference>
<comment type="caution">
    <text evidence="2">The sequence shown here is derived from an EMBL/GenBank/DDBJ whole genome shotgun (WGS) entry which is preliminary data.</text>
</comment>
<sequence>MMHIVGSARSALHQLGLTSAKTLCGKKLRQPEDGAAKNAPLCPECYRRSGWTHDKRRQ</sequence>
<evidence type="ECO:0000313" key="3">
    <source>
        <dbReference type="Proteomes" id="UP001500729"/>
    </source>
</evidence>
<evidence type="ECO:0000256" key="1">
    <source>
        <dbReference type="SAM" id="MobiDB-lite"/>
    </source>
</evidence>
<evidence type="ECO:0000313" key="2">
    <source>
        <dbReference type="EMBL" id="GAA0538709.1"/>
    </source>
</evidence>
<feature type="region of interest" description="Disordered" evidence="1">
    <location>
        <begin position="29"/>
        <end position="58"/>
    </location>
</feature>
<accession>A0ABN1DAP2</accession>
<proteinExistence type="predicted"/>
<protein>
    <submittedName>
        <fullName evidence="2">Uncharacterized protein</fullName>
    </submittedName>
</protein>
<dbReference type="EMBL" id="BAAAGS010000029">
    <property type="protein sequence ID" value="GAA0538709.1"/>
    <property type="molecule type" value="Genomic_DNA"/>
</dbReference>